<reference evidence="2" key="1">
    <citation type="submission" date="2020-09" db="EMBL/GenBank/DDBJ databases">
        <title>Genome-Enabled Discovery of Anthraquinone Biosynthesis in Senna tora.</title>
        <authorList>
            <person name="Kang S.-H."/>
            <person name="Pandey R.P."/>
            <person name="Lee C.-M."/>
            <person name="Sim J.-S."/>
            <person name="Jeong J.-T."/>
            <person name="Choi B.-S."/>
            <person name="Jung M."/>
            <person name="Ginzburg D."/>
            <person name="Zhao K."/>
            <person name="Won S.Y."/>
            <person name="Oh T.-J."/>
            <person name="Yu Y."/>
            <person name="Kim N.-H."/>
            <person name="Lee O.R."/>
            <person name="Lee T.-H."/>
            <person name="Bashyal P."/>
            <person name="Kim T.-S."/>
            <person name="Lee W.-H."/>
            <person name="Kawkins C."/>
            <person name="Kim C.-K."/>
            <person name="Kim J.S."/>
            <person name="Ahn B.O."/>
            <person name="Rhee S.Y."/>
            <person name="Sohng J.K."/>
        </authorList>
    </citation>
    <scope>NUCLEOTIDE SEQUENCE</scope>
    <source>
        <tissue evidence="2">Leaf</tissue>
    </source>
</reference>
<organism evidence="2 3">
    <name type="scientific">Senna tora</name>
    <dbReference type="NCBI Taxonomy" id="362788"/>
    <lineage>
        <taxon>Eukaryota</taxon>
        <taxon>Viridiplantae</taxon>
        <taxon>Streptophyta</taxon>
        <taxon>Embryophyta</taxon>
        <taxon>Tracheophyta</taxon>
        <taxon>Spermatophyta</taxon>
        <taxon>Magnoliopsida</taxon>
        <taxon>eudicotyledons</taxon>
        <taxon>Gunneridae</taxon>
        <taxon>Pentapetalae</taxon>
        <taxon>rosids</taxon>
        <taxon>fabids</taxon>
        <taxon>Fabales</taxon>
        <taxon>Fabaceae</taxon>
        <taxon>Caesalpinioideae</taxon>
        <taxon>Cassia clade</taxon>
        <taxon>Senna</taxon>
    </lineage>
</organism>
<evidence type="ECO:0000256" key="1">
    <source>
        <dbReference type="SAM" id="MobiDB-lite"/>
    </source>
</evidence>
<proteinExistence type="predicted"/>
<feature type="region of interest" description="Disordered" evidence="1">
    <location>
        <begin position="1"/>
        <end position="31"/>
    </location>
</feature>
<dbReference type="EMBL" id="JAAIUW010000004">
    <property type="protein sequence ID" value="KAF7835841.1"/>
    <property type="molecule type" value="Genomic_DNA"/>
</dbReference>
<comment type="caution">
    <text evidence="2">The sequence shown here is derived from an EMBL/GenBank/DDBJ whole genome shotgun (WGS) entry which is preliminary data.</text>
</comment>
<sequence>MYQIPDVDGNPNGDGNLTATGSCKEKESDRGHAEGFDELGGVNLPVCVGSPWNLVEQILIIRDFLLLFVIGFLERRIGMSGI</sequence>
<dbReference type="Proteomes" id="UP000634136">
    <property type="component" value="Unassembled WGS sequence"/>
</dbReference>
<name>A0A835C9S0_9FABA</name>
<keyword evidence="3" id="KW-1185">Reference proteome</keyword>
<gene>
    <name evidence="2" type="ORF">G2W53_010700</name>
</gene>
<protein>
    <submittedName>
        <fullName evidence="2">Uncharacterized protein</fullName>
    </submittedName>
</protein>
<evidence type="ECO:0000313" key="3">
    <source>
        <dbReference type="Proteomes" id="UP000634136"/>
    </source>
</evidence>
<evidence type="ECO:0000313" key="2">
    <source>
        <dbReference type="EMBL" id="KAF7835841.1"/>
    </source>
</evidence>
<accession>A0A835C9S0</accession>
<dbReference type="AlphaFoldDB" id="A0A835C9S0"/>